<dbReference type="FunFam" id="3.90.230.10:FF:000007">
    <property type="entry name" value="Xaa-Pro aminopeptidase P"/>
    <property type="match status" value="1"/>
</dbReference>
<gene>
    <name evidence="10" type="ORF">niasHT_018619</name>
</gene>
<evidence type="ECO:0000256" key="2">
    <source>
        <dbReference type="ARBA" id="ARBA00008766"/>
    </source>
</evidence>
<comment type="caution">
    <text evidence="10">The sequence shown here is derived from an EMBL/GenBank/DDBJ whole genome shotgun (WGS) entry which is preliminary data.</text>
</comment>
<keyword evidence="3" id="KW-0479">Metal-binding</keyword>
<dbReference type="Gene3D" id="3.40.350.10">
    <property type="entry name" value="Creatinase/prolidase N-terminal domain"/>
    <property type="match status" value="2"/>
</dbReference>
<feature type="domain" description="Peptidase M24 C-terminal" evidence="9">
    <location>
        <begin position="705"/>
        <end position="769"/>
    </location>
</feature>
<keyword evidence="4" id="KW-0378">Hydrolase</keyword>
<evidence type="ECO:0000259" key="9">
    <source>
        <dbReference type="Pfam" id="PF16188"/>
    </source>
</evidence>
<dbReference type="GO" id="GO:0046872">
    <property type="term" value="F:metal ion binding"/>
    <property type="evidence" value="ECO:0007669"/>
    <property type="project" value="UniProtKB-KW"/>
</dbReference>
<dbReference type="GO" id="GO:0004177">
    <property type="term" value="F:aminopeptidase activity"/>
    <property type="evidence" value="ECO:0007669"/>
    <property type="project" value="UniProtKB-ARBA"/>
</dbReference>
<dbReference type="Proteomes" id="UP001620626">
    <property type="component" value="Unassembled WGS sequence"/>
</dbReference>
<dbReference type="SUPFAM" id="SSF55920">
    <property type="entry name" value="Creatinase/aminopeptidase"/>
    <property type="match status" value="1"/>
</dbReference>
<reference evidence="10 11" key="1">
    <citation type="submission" date="2024-10" db="EMBL/GenBank/DDBJ databases">
        <authorList>
            <person name="Kim D."/>
        </authorList>
    </citation>
    <scope>NUCLEOTIDE SEQUENCE [LARGE SCALE GENOMIC DNA]</scope>
    <source>
        <strain evidence="10">BH-2024</strain>
    </source>
</reference>
<dbReference type="Pfam" id="PF16189">
    <property type="entry name" value="Creatinase_N_2"/>
    <property type="match status" value="1"/>
</dbReference>
<keyword evidence="5" id="KW-0464">Manganese</keyword>
<evidence type="ECO:0000259" key="8">
    <source>
        <dbReference type="Pfam" id="PF01321"/>
    </source>
</evidence>
<protein>
    <submittedName>
        <fullName evidence="10">Uncharacterized protein</fullName>
    </submittedName>
</protein>
<feature type="region of interest" description="Disordered" evidence="6">
    <location>
        <begin position="655"/>
        <end position="696"/>
    </location>
</feature>
<feature type="region of interest" description="Disordered" evidence="6">
    <location>
        <begin position="58"/>
        <end position="101"/>
    </location>
</feature>
<dbReference type="InterPro" id="IPR000587">
    <property type="entry name" value="Creatinase_N"/>
</dbReference>
<dbReference type="InterPro" id="IPR029149">
    <property type="entry name" value="Creatin/AminoP/Spt16_N"/>
</dbReference>
<dbReference type="SUPFAM" id="SSF53092">
    <property type="entry name" value="Creatinase/prolidase N-terminal domain"/>
    <property type="match status" value="1"/>
</dbReference>
<evidence type="ECO:0000256" key="4">
    <source>
        <dbReference type="ARBA" id="ARBA00022801"/>
    </source>
</evidence>
<dbReference type="CDD" id="cd01085">
    <property type="entry name" value="APP"/>
    <property type="match status" value="1"/>
</dbReference>
<accession>A0ABD2KZ73</accession>
<dbReference type="PANTHER" id="PTHR43763">
    <property type="entry name" value="XAA-PRO AMINOPEPTIDASE 1"/>
    <property type="match status" value="1"/>
</dbReference>
<dbReference type="Pfam" id="PF00557">
    <property type="entry name" value="Peptidase_M24"/>
    <property type="match status" value="1"/>
</dbReference>
<feature type="compositionally biased region" description="Low complexity" evidence="6">
    <location>
        <begin position="655"/>
        <end position="682"/>
    </location>
</feature>
<dbReference type="InterPro" id="IPR033740">
    <property type="entry name" value="Pept_M24B"/>
</dbReference>
<dbReference type="InterPro" id="IPR050422">
    <property type="entry name" value="X-Pro_aminopeptidase_P"/>
</dbReference>
<comment type="similarity">
    <text evidence="2">Belongs to the peptidase M24B family.</text>
</comment>
<dbReference type="Pfam" id="PF01321">
    <property type="entry name" value="Creatinase_N"/>
    <property type="match status" value="1"/>
</dbReference>
<comment type="cofactor">
    <cofactor evidence="1">
        <name>Mn(2+)</name>
        <dbReference type="ChEBI" id="CHEBI:29035"/>
    </cofactor>
</comment>
<evidence type="ECO:0000256" key="6">
    <source>
        <dbReference type="SAM" id="MobiDB-lite"/>
    </source>
</evidence>
<dbReference type="PANTHER" id="PTHR43763:SF6">
    <property type="entry name" value="XAA-PRO AMINOPEPTIDASE 1"/>
    <property type="match status" value="1"/>
</dbReference>
<feature type="compositionally biased region" description="Polar residues" evidence="6">
    <location>
        <begin position="687"/>
        <end position="696"/>
    </location>
</feature>
<organism evidence="10 11">
    <name type="scientific">Heterodera trifolii</name>
    <dbReference type="NCBI Taxonomy" id="157864"/>
    <lineage>
        <taxon>Eukaryota</taxon>
        <taxon>Metazoa</taxon>
        <taxon>Ecdysozoa</taxon>
        <taxon>Nematoda</taxon>
        <taxon>Chromadorea</taxon>
        <taxon>Rhabditida</taxon>
        <taxon>Tylenchina</taxon>
        <taxon>Tylenchomorpha</taxon>
        <taxon>Tylenchoidea</taxon>
        <taxon>Heteroderidae</taxon>
        <taxon>Heteroderinae</taxon>
        <taxon>Heterodera</taxon>
    </lineage>
</organism>
<dbReference type="InterPro" id="IPR000994">
    <property type="entry name" value="Pept_M24"/>
</dbReference>
<evidence type="ECO:0000313" key="10">
    <source>
        <dbReference type="EMBL" id="KAL3108211.1"/>
    </source>
</evidence>
<proteinExistence type="inferred from homology"/>
<sequence>MFYLYGNLSRRLPNFAQFFSHVTHFKLAKFSPKMASSIANSELNTMPSNGDLKHNNAAEKVQHQQQQKQQPNDLKTVNEGGGGGETGQDGTAPTAAEQAQKKPSPLALLRSVFNDAALFGNVGGPIQAYILPRTDAHYSEYLCDRDLRVQFLSGFTGSNAFVVVTQQDALLWTDGRYFVQASAELRDGWTLMKQCVPDSIDPIEWCVQHLDAGARVGFDPNLITIQSANTMMDKLLSIGLTPVPYTQNIVDLIWTDRPPDMPKKLIHLGETECGEKPASKLRRLAQLIRKANCDSIVLSQLDEIAWLFNLRGFDIPYSPVFFAYAFVTVSEKAFLFVDQRKISAEVADHLKTNKGSVEMFDYANVFGFLKQFHQNRLKDVHPERHRIWLPDCLNFALGSLVDRKCAYIAASPVQAMKMVKNGTELDGMRKCHIRDSAALVKFFHWLRNEVALGHLVDENRAARQCNYYRQQLELYVSPSFETISAADEHAAIPHYRLDEESGKKLIGPNSVYLLDSGGQYRDGTTDVTRTVCFAEKPDEHLRRMFTLVFKAHVQCALTKFPDGTHAVNLDGICRAPLWAHGCNFDHGVGHGVGHFLNVHEYPPYIGYRVQSNYNYLRKGVVVTIEPGYYAQGSFGIRFENCYEVVDANAKGTTASSVTSKATASTTPTKTTTASSTVPSSPAEGNAGESNAKGSADAVNSSDSKKFAMFAPLTFVPVQKTLLIRELLDKREIDWLNHYHNQCLEAVGRYLQEKGMQEEYNFLAEACTPF</sequence>
<keyword evidence="11" id="KW-1185">Reference proteome</keyword>
<dbReference type="Gene3D" id="3.90.230.10">
    <property type="entry name" value="Creatinase/methionine aminopeptidase superfamily"/>
    <property type="match status" value="1"/>
</dbReference>
<dbReference type="AlphaFoldDB" id="A0ABD2KZ73"/>
<dbReference type="InterPro" id="IPR032416">
    <property type="entry name" value="Peptidase_M24_C"/>
</dbReference>
<feature type="domain" description="Creatinase N-terminal" evidence="8">
    <location>
        <begin position="145"/>
        <end position="238"/>
    </location>
</feature>
<evidence type="ECO:0000256" key="3">
    <source>
        <dbReference type="ARBA" id="ARBA00022723"/>
    </source>
</evidence>
<name>A0ABD2KZ73_9BILA</name>
<dbReference type="InterPro" id="IPR036005">
    <property type="entry name" value="Creatinase/aminopeptidase-like"/>
</dbReference>
<evidence type="ECO:0000259" key="7">
    <source>
        <dbReference type="Pfam" id="PF00557"/>
    </source>
</evidence>
<feature type="domain" description="Peptidase M24" evidence="7">
    <location>
        <begin position="427"/>
        <end position="644"/>
    </location>
</feature>
<evidence type="ECO:0000256" key="5">
    <source>
        <dbReference type="ARBA" id="ARBA00023211"/>
    </source>
</evidence>
<evidence type="ECO:0000256" key="1">
    <source>
        <dbReference type="ARBA" id="ARBA00001936"/>
    </source>
</evidence>
<evidence type="ECO:0000313" key="11">
    <source>
        <dbReference type="Proteomes" id="UP001620626"/>
    </source>
</evidence>
<dbReference type="Pfam" id="PF16188">
    <property type="entry name" value="Peptidase_M24_C"/>
    <property type="match status" value="1"/>
</dbReference>
<dbReference type="GO" id="GO:0005737">
    <property type="term" value="C:cytoplasm"/>
    <property type="evidence" value="ECO:0007669"/>
    <property type="project" value="UniProtKB-ARBA"/>
</dbReference>
<dbReference type="EMBL" id="JBICBT010000593">
    <property type="protein sequence ID" value="KAL3108211.1"/>
    <property type="molecule type" value="Genomic_DNA"/>
</dbReference>